<organism evidence="2 4">
    <name type="scientific">Ruthenibacterium lactatiformans</name>
    <dbReference type="NCBI Taxonomy" id="1550024"/>
    <lineage>
        <taxon>Bacteria</taxon>
        <taxon>Bacillati</taxon>
        <taxon>Bacillota</taxon>
        <taxon>Clostridia</taxon>
        <taxon>Eubacteriales</taxon>
        <taxon>Oscillospiraceae</taxon>
        <taxon>Ruthenibacterium</taxon>
    </lineage>
</organism>
<protein>
    <recommendedName>
        <fullName evidence="6">DUF3887 domain-containing protein</fullName>
    </recommendedName>
</protein>
<dbReference type="Proteomes" id="UP000472755">
    <property type="component" value="Unassembled WGS sequence"/>
</dbReference>
<reference evidence="3 5" key="2">
    <citation type="journal article" date="2019" name="Nat. Med.">
        <title>A library of human gut bacterial isolates paired with longitudinal multiomics data enables mechanistic microbiome research.</title>
        <authorList>
            <person name="Poyet M."/>
            <person name="Groussin M."/>
            <person name="Gibbons S.M."/>
            <person name="Avila-Pacheco J."/>
            <person name="Jiang X."/>
            <person name="Kearney S.M."/>
            <person name="Perrotta A.R."/>
            <person name="Berdy B."/>
            <person name="Zhao S."/>
            <person name="Lieberman T.D."/>
            <person name="Swanson P.K."/>
            <person name="Smith M."/>
            <person name="Roesemann S."/>
            <person name="Alexander J.E."/>
            <person name="Rich S.A."/>
            <person name="Livny J."/>
            <person name="Vlamakis H."/>
            <person name="Clish C."/>
            <person name="Bullock K."/>
            <person name="Deik A."/>
            <person name="Scott J."/>
            <person name="Pierce K.A."/>
            <person name="Xavier R.J."/>
            <person name="Alm E.J."/>
        </authorList>
    </citation>
    <scope>NUCLEOTIDE SEQUENCE [LARGE SCALE GENOMIC DNA]</scope>
    <source>
        <strain evidence="3 5">BIOML-A4</strain>
    </source>
</reference>
<dbReference type="RefSeq" id="WP_009321869.1">
    <property type="nucleotide sequence ID" value="NZ_CBCSVS010000007.1"/>
</dbReference>
<dbReference type="EMBL" id="LMUA01000009">
    <property type="protein sequence ID" value="KUE76491.1"/>
    <property type="molecule type" value="Genomic_DNA"/>
</dbReference>
<keyword evidence="1" id="KW-0732">Signal</keyword>
<evidence type="ECO:0000313" key="5">
    <source>
        <dbReference type="Proteomes" id="UP000472755"/>
    </source>
</evidence>
<comment type="caution">
    <text evidence="2">The sequence shown here is derived from an EMBL/GenBank/DDBJ whole genome shotgun (WGS) entry which is preliminary data.</text>
</comment>
<accession>A0A0W7TRP5</accession>
<dbReference type="Proteomes" id="UP000053433">
    <property type="component" value="Unassembled WGS sequence"/>
</dbReference>
<feature type="chain" id="PRO_5038211176" description="DUF3887 domain-containing protein" evidence="1">
    <location>
        <begin position="27"/>
        <end position="167"/>
    </location>
</feature>
<sequence>MKRALNKVYCLLYAVLAILALGGCMAEPPEKAAREFLTAYYTSDTARYRDCKEKMEKELESAAANGEEQFFKAFEEYDNIFRPLTTEACLEKIFANRLMLKTDELAAELGADVEPEKIELSNRQGEDTVQAYTYEVTFSEKSNLPKETGRISVESGKVSYFEPDKAN</sequence>
<reference evidence="2 4" key="1">
    <citation type="submission" date="2015-10" db="EMBL/GenBank/DDBJ databases">
        <title>A novel member of the family Ruminococcaceae isolated from human faeces.</title>
        <authorList>
            <person name="Shkoporov A.N."/>
            <person name="Chaplin A.V."/>
            <person name="Motuzova O.V."/>
            <person name="Kafarskaia L.I."/>
            <person name="Efimov B.A."/>
        </authorList>
    </citation>
    <scope>NUCLEOTIDE SEQUENCE [LARGE SCALE GENOMIC DNA]</scope>
    <source>
        <strain evidence="2 4">668</strain>
    </source>
</reference>
<gene>
    <name evidence="2" type="ORF">ASJ35_08505</name>
    <name evidence="3" type="ORF">GMD59_04285</name>
</gene>
<feature type="signal peptide" evidence="1">
    <location>
        <begin position="1"/>
        <end position="26"/>
    </location>
</feature>
<evidence type="ECO:0000313" key="4">
    <source>
        <dbReference type="Proteomes" id="UP000053433"/>
    </source>
</evidence>
<evidence type="ECO:0008006" key="6">
    <source>
        <dbReference type="Google" id="ProtNLM"/>
    </source>
</evidence>
<dbReference type="AlphaFoldDB" id="A0A0W7TRP5"/>
<name>A0A0W7TRP5_9FIRM</name>
<evidence type="ECO:0000313" key="3">
    <source>
        <dbReference type="EMBL" id="MTS26504.1"/>
    </source>
</evidence>
<proteinExistence type="predicted"/>
<evidence type="ECO:0000256" key="1">
    <source>
        <dbReference type="SAM" id="SignalP"/>
    </source>
</evidence>
<evidence type="ECO:0000313" key="2">
    <source>
        <dbReference type="EMBL" id="KUE76491.1"/>
    </source>
</evidence>
<dbReference type="EMBL" id="WMZU01000004">
    <property type="protein sequence ID" value="MTS26504.1"/>
    <property type="molecule type" value="Genomic_DNA"/>
</dbReference>
<dbReference type="PROSITE" id="PS51257">
    <property type="entry name" value="PROKAR_LIPOPROTEIN"/>
    <property type="match status" value="1"/>
</dbReference>